<dbReference type="STRING" id="857566.A0A1E3PNT5"/>
<dbReference type="EC" id="2.7.11.1" evidence="1"/>
<proteinExistence type="predicted"/>
<dbReference type="GO" id="GO:0004674">
    <property type="term" value="F:protein serine/threonine kinase activity"/>
    <property type="evidence" value="ECO:0007669"/>
    <property type="project" value="UniProtKB-KW"/>
</dbReference>
<keyword evidence="8" id="KW-0853">WD repeat</keyword>
<dbReference type="PANTHER" id="PTHR17583">
    <property type="entry name" value="PHOSPHOINOSITIDE 3-KINASE REGULATORY SUBUNIT 4"/>
    <property type="match status" value="1"/>
</dbReference>
<dbReference type="InterPro" id="IPR036322">
    <property type="entry name" value="WD40_repeat_dom_sf"/>
</dbReference>
<feature type="domain" description="Phosphatase 2A Regulatory Subunit A helical" evidence="9">
    <location>
        <begin position="1"/>
        <end position="167"/>
    </location>
</feature>
<reference evidence="10 11" key="1">
    <citation type="journal article" date="2016" name="Proc. Natl. Acad. Sci. U.S.A.">
        <title>Comparative genomics of biotechnologically important yeasts.</title>
        <authorList>
            <person name="Riley R."/>
            <person name="Haridas S."/>
            <person name="Wolfe K.H."/>
            <person name="Lopes M.R."/>
            <person name="Hittinger C.T."/>
            <person name="Goeker M."/>
            <person name="Salamov A.A."/>
            <person name="Wisecaver J.H."/>
            <person name="Long T.M."/>
            <person name="Calvey C.H."/>
            <person name="Aerts A.L."/>
            <person name="Barry K.W."/>
            <person name="Choi C."/>
            <person name="Clum A."/>
            <person name="Coughlan A.Y."/>
            <person name="Deshpande S."/>
            <person name="Douglass A.P."/>
            <person name="Hanson S.J."/>
            <person name="Klenk H.-P."/>
            <person name="LaButti K.M."/>
            <person name="Lapidus A."/>
            <person name="Lindquist E.A."/>
            <person name="Lipzen A.M."/>
            <person name="Meier-Kolthoff J.P."/>
            <person name="Ohm R.A."/>
            <person name="Otillar R.P."/>
            <person name="Pangilinan J.L."/>
            <person name="Peng Y."/>
            <person name="Rokas A."/>
            <person name="Rosa C.A."/>
            <person name="Scheuner C."/>
            <person name="Sibirny A.A."/>
            <person name="Slot J.C."/>
            <person name="Stielow J.B."/>
            <person name="Sun H."/>
            <person name="Kurtzman C.P."/>
            <person name="Blackwell M."/>
            <person name="Grigoriev I.V."/>
            <person name="Jeffries T.W."/>
        </authorList>
    </citation>
    <scope>NUCLEOTIDE SEQUENCE [LARGE SCALE GENOMIC DNA]</scope>
    <source>
        <strain evidence="10 11">DSM 6958</strain>
    </source>
</reference>
<dbReference type="GO" id="GO:0045324">
    <property type="term" value="P:late endosome to vacuole transport"/>
    <property type="evidence" value="ECO:0007669"/>
    <property type="project" value="InterPro"/>
</dbReference>
<dbReference type="GO" id="GO:0071561">
    <property type="term" value="C:nucleus-vacuole junction"/>
    <property type="evidence" value="ECO:0007669"/>
    <property type="project" value="TreeGrafter"/>
</dbReference>
<keyword evidence="4" id="KW-0677">Repeat</keyword>
<dbReference type="GO" id="GO:0005770">
    <property type="term" value="C:late endosome"/>
    <property type="evidence" value="ECO:0007669"/>
    <property type="project" value="TreeGrafter"/>
</dbReference>
<dbReference type="Pfam" id="PF00400">
    <property type="entry name" value="WD40"/>
    <property type="match status" value="1"/>
</dbReference>
<gene>
    <name evidence="10" type="ORF">NADFUDRAFT_81694</name>
</gene>
<dbReference type="InterPro" id="IPR016024">
    <property type="entry name" value="ARM-type_fold"/>
</dbReference>
<evidence type="ECO:0000256" key="6">
    <source>
        <dbReference type="ARBA" id="ARBA00022777"/>
    </source>
</evidence>
<evidence type="ECO:0000256" key="5">
    <source>
        <dbReference type="ARBA" id="ARBA00022741"/>
    </source>
</evidence>
<protein>
    <recommendedName>
        <fullName evidence="1">non-specific serine/threonine protein kinase</fullName>
        <ecNumber evidence="1">2.7.11.1</ecNumber>
    </recommendedName>
</protein>
<name>A0A1E3PNT5_9ASCO</name>
<dbReference type="AlphaFoldDB" id="A0A1E3PNT5"/>
<dbReference type="Pfam" id="PF22956">
    <property type="entry name" value="VPS15-like_hel"/>
    <property type="match status" value="1"/>
</dbReference>
<evidence type="ECO:0000256" key="3">
    <source>
        <dbReference type="ARBA" id="ARBA00022679"/>
    </source>
</evidence>
<evidence type="ECO:0000256" key="4">
    <source>
        <dbReference type="ARBA" id="ARBA00022737"/>
    </source>
</evidence>
<sequence>MFFGEHKTNDVILSHLITYLNDKDVKVKLAFFEATIQLSTFIGITSLELYILPLLVQTLTDADEFVVQKILQCLALFADAHLIRSPYIWELIKVVIKFAAHPNQWIRQTMFAFIATTVRQISPAETYCLLYPVLRPFLVCDLIDFTEPTLLACAKPPLSRSVFNLVVTWAQKARRSYYWKISHQRRNNIKEVNTSNGSSSVASSSTVLSESIALRYNGNTGSETALNNAHRIELSTEDEQWLIKLQSIGFKQNKDLWKINVLRDFIYNIAHTVHNKPHGIESLLGSNHDLHLSLSKLKIMPFNVFFDDSLPSRRGSAKTSLAITSGESTVGTSITRTTATALTPPTPIPVNRVKFATNGITSSRSSPSTGTITTMAYGEVETPGRLQSQTSTLATTLESHENNNSNNNSSYTGKDPYILQFLANFSLDLAEFVSVEFGPSITPKENISLHEKLPAGNGRKPHWKPTGVLVSNLHEHTAPITRLVVSPDHEFFVSASDDGYIKVWDTQRLESTVTSHAMLTYKFGDTQVKAMCLVEKYHVVVATGVDGWVKLLRIYVRPKTGKARGKYRKIEVINQYNVNKSSSGIEGEYASDVHTLKLEKRLLIVLITTDSRIIILDANTLCEINVMQNPPEHGWLTSSVVDKDGNWVLVGTSKGVLDLWDLRFQLLIKSWGISGGSVVYRLVLHPHHSAKWICVAGGSGQSEVTVWDIETSQCVEVYRGSGNSEAGKGYDPVSVIDTSDFKVSQLNAEEFDTELLSKDHIIKSSGHGVHTVFADTEFEYSAGSLEYSRRSFLISAGSDKITRLWDMSNIEASTIVNGLVTGAGKPIYTVSFPTSSMTFNTERLYVPHHKENEAKRPGKLPRASIISTEQRNNMRNHRDTIMDAVLLLSPYKMIVTGDRSGVIKVFY</sequence>
<evidence type="ECO:0000256" key="7">
    <source>
        <dbReference type="ARBA" id="ARBA00022840"/>
    </source>
</evidence>
<dbReference type="InterPro" id="IPR001680">
    <property type="entry name" value="WD40_rpt"/>
</dbReference>
<dbReference type="OrthoDB" id="242910at2759"/>
<dbReference type="GO" id="GO:0016236">
    <property type="term" value="P:macroautophagy"/>
    <property type="evidence" value="ECO:0007669"/>
    <property type="project" value="InterPro"/>
</dbReference>
<dbReference type="SUPFAM" id="SSF50978">
    <property type="entry name" value="WD40 repeat-like"/>
    <property type="match status" value="1"/>
</dbReference>
<dbReference type="PANTHER" id="PTHR17583:SF0">
    <property type="entry name" value="PHOSPHOINOSITIDE 3-KINASE REGULATORY SUBUNIT 4"/>
    <property type="match status" value="1"/>
</dbReference>
<dbReference type="GO" id="GO:0005524">
    <property type="term" value="F:ATP binding"/>
    <property type="evidence" value="ECO:0007669"/>
    <property type="project" value="UniProtKB-KW"/>
</dbReference>
<evidence type="ECO:0000256" key="1">
    <source>
        <dbReference type="ARBA" id="ARBA00012513"/>
    </source>
</evidence>
<keyword evidence="11" id="KW-1185">Reference proteome</keyword>
<dbReference type="EMBL" id="KV454407">
    <property type="protein sequence ID" value="ODQ67089.1"/>
    <property type="molecule type" value="Genomic_DNA"/>
</dbReference>
<dbReference type="InterPro" id="IPR055231">
    <property type="entry name" value="2AA_helical"/>
</dbReference>
<dbReference type="InterPro" id="IPR015943">
    <property type="entry name" value="WD40/YVTN_repeat-like_dom_sf"/>
</dbReference>
<dbReference type="GO" id="GO:0034271">
    <property type="term" value="C:phosphatidylinositol 3-kinase complex, class III, type I"/>
    <property type="evidence" value="ECO:0007669"/>
    <property type="project" value="TreeGrafter"/>
</dbReference>
<dbReference type="InterPro" id="IPR045162">
    <property type="entry name" value="Vps15-like"/>
</dbReference>
<dbReference type="Proteomes" id="UP000095009">
    <property type="component" value="Unassembled WGS sequence"/>
</dbReference>
<evidence type="ECO:0000259" key="9">
    <source>
        <dbReference type="Pfam" id="PF22956"/>
    </source>
</evidence>
<keyword evidence="3" id="KW-0808">Transferase</keyword>
<keyword evidence="2" id="KW-0723">Serine/threonine-protein kinase</keyword>
<evidence type="ECO:0000256" key="8">
    <source>
        <dbReference type="PROSITE-ProRule" id="PRU00221"/>
    </source>
</evidence>
<accession>A0A1E3PNT5</accession>
<organism evidence="10 11">
    <name type="scientific">Nadsonia fulvescens var. elongata DSM 6958</name>
    <dbReference type="NCBI Taxonomy" id="857566"/>
    <lineage>
        <taxon>Eukaryota</taxon>
        <taxon>Fungi</taxon>
        <taxon>Dikarya</taxon>
        <taxon>Ascomycota</taxon>
        <taxon>Saccharomycotina</taxon>
        <taxon>Dipodascomycetes</taxon>
        <taxon>Dipodascales</taxon>
        <taxon>Dipodascales incertae sedis</taxon>
        <taxon>Nadsonia</taxon>
    </lineage>
</organism>
<evidence type="ECO:0000313" key="11">
    <source>
        <dbReference type="Proteomes" id="UP000095009"/>
    </source>
</evidence>
<dbReference type="SMART" id="SM00320">
    <property type="entry name" value="WD40"/>
    <property type="match status" value="6"/>
</dbReference>
<keyword evidence="6" id="KW-0418">Kinase</keyword>
<dbReference type="GO" id="GO:0034272">
    <property type="term" value="C:phosphatidylinositol 3-kinase complex, class III, type II"/>
    <property type="evidence" value="ECO:0007669"/>
    <property type="project" value="TreeGrafter"/>
</dbReference>
<dbReference type="PROSITE" id="PS50294">
    <property type="entry name" value="WD_REPEATS_REGION"/>
    <property type="match status" value="1"/>
</dbReference>
<dbReference type="GO" id="GO:0006623">
    <property type="term" value="P:protein targeting to vacuole"/>
    <property type="evidence" value="ECO:0007669"/>
    <property type="project" value="TreeGrafter"/>
</dbReference>
<dbReference type="SUPFAM" id="SSF48371">
    <property type="entry name" value="ARM repeat"/>
    <property type="match status" value="1"/>
</dbReference>
<evidence type="ECO:0000313" key="10">
    <source>
        <dbReference type="EMBL" id="ODQ67089.1"/>
    </source>
</evidence>
<dbReference type="Gene3D" id="2.130.10.10">
    <property type="entry name" value="YVTN repeat-like/Quinoprotein amine dehydrogenase"/>
    <property type="match status" value="2"/>
</dbReference>
<keyword evidence="5" id="KW-0547">Nucleotide-binding</keyword>
<evidence type="ECO:0000256" key="2">
    <source>
        <dbReference type="ARBA" id="ARBA00022527"/>
    </source>
</evidence>
<keyword evidence="7" id="KW-0067">ATP-binding</keyword>
<feature type="repeat" description="WD" evidence="8">
    <location>
        <begin position="473"/>
        <end position="514"/>
    </location>
</feature>
<dbReference type="InterPro" id="IPR011989">
    <property type="entry name" value="ARM-like"/>
</dbReference>
<dbReference type="PROSITE" id="PS50082">
    <property type="entry name" value="WD_REPEATS_2"/>
    <property type="match status" value="1"/>
</dbReference>
<dbReference type="Gene3D" id="1.25.10.10">
    <property type="entry name" value="Leucine-rich Repeat Variant"/>
    <property type="match status" value="1"/>
</dbReference>